<comment type="caution">
    <text evidence="3">The sequence shown here is derived from an EMBL/GenBank/DDBJ whole genome shotgun (WGS) entry which is preliminary data.</text>
</comment>
<dbReference type="InterPro" id="IPR003695">
    <property type="entry name" value="Ppx_GppA_N"/>
</dbReference>
<protein>
    <submittedName>
        <fullName evidence="3">Exopolyphosphatase</fullName>
    </submittedName>
</protein>
<name>A0A917V787_9HYPH</name>
<dbReference type="InterPro" id="IPR043129">
    <property type="entry name" value="ATPase_NBD"/>
</dbReference>
<dbReference type="SUPFAM" id="SSF53067">
    <property type="entry name" value="Actin-like ATPase domain"/>
    <property type="match status" value="2"/>
</dbReference>
<dbReference type="Proteomes" id="UP000600449">
    <property type="component" value="Unassembled WGS sequence"/>
</dbReference>
<accession>A0A917V787</accession>
<dbReference type="Pfam" id="PF02541">
    <property type="entry name" value="Ppx-GppA"/>
    <property type="match status" value="1"/>
</dbReference>
<dbReference type="PANTHER" id="PTHR30005:SF0">
    <property type="entry name" value="RETROGRADE REGULATION PROTEIN 2"/>
    <property type="match status" value="1"/>
</dbReference>
<dbReference type="AlphaFoldDB" id="A0A917V787"/>
<keyword evidence="4" id="KW-1185">Reference proteome</keyword>
<feature type="domain" description="Ppx/GppA phosphatase N-terminal" evidence="2">
    <location>
        <begin position="70"/>
        <end position="369"/>
    </location>
</feature>
<evidence type="ECO:0000259" key="2">
    <source>
        <dbReference type="Pfam" id="PF02541"/>
    </source>
</evidence>
<evidence type="ECO:0000313" key="4">
    <source>
        <dbReference type="Proteomes" id="UP000600449"/>
    </source>
</evidence>
<dbReference type="InterPro" id="IPR050273">
    <property type="entry name" value="GppA/Ppx_hydrolase"/>
</dbReference>
<dbReference type="Gene3D" id="3.30.420.40">
    <property type="match status" value="1"/>
</dbReference>
<feature type="region of interest" description="Disordered" evidence="1">
    <location>
        <begin position="8"/>
        <end position="50"/>
    </location>
</feature>
<proteinExistence type="predicted"/>
<gene>
    <name evidence="3" type="ORF">GCM10011322_39050</name>
</gene>
<dbReference type="Gene3D" id="3.30.420.150">
    <property type="entry name" value="Exopolyphosphatase. Domain 2"/>
    <property type="match status" value="1"/>
</dbReference>
<evidence type="ECO:0000313" key="3">
    <source>
        <dbReference type="EMBL" id="GGK48294.1"/>
    </source>
</evidence>
<reference evidence="3 4" key="1">
    <citation type="journal article" date="2014" name="Int. J. Syst. Evol. Microbiol.">
        <title>Complete genome sequence of Corynebacterium casei LMG S-19264T (=DSM 44701T), isolated from a smear-ripened cheese.</title>
        <authorList>
            <consortium name="US DOE Joint Genome Institute (JGI-PGF)"/>
            <person name="Walter F."/>
            <person name="Albersmeier A."/>
            <person name="Kalinowski J."/>
            <person name="Ruckert C."/>
        </authorList>
    </citation>
    <scope>NUCLEOTIDE SEQUENCE [LARGE SCALE GENOMIC DNA]</scope>
    <source>
        <strain evidence="3 4">CGMCC 1.9161</strain>
    </source>
</reference>
<dbReference type="CDD" id="cd24054">
    <property type="entry name" value="ASKHA_NBD_AaPPX-GppA_MtPPX2-like"/>
    <property type="match status" value="1"/>
</dbReference>
<dbReference type="PANTHER" id="PTHR30005">
    <property type="entry name" value="EXOPOLYPHOSPHATASE"/>
    <property type="match status" value="1"/>
</dbReference>
<organism evidence="3 4">
    <name type="scientific">Salinarimonas ramus</name>
    <dbReference type="NCBI Taxonomy" id="690164"/>
    <lineage>
        <taxon>Bacteria</taxon>
        <taxon>Pseudomonadati</taxon>
        <taxon>Pseudomonadota</taxon>
        <taxon>Alphaproteobacteria</taxon>
        <taxon>Hyphomicrobiales</taxon>
        <taxon>Salinarimonadaceae</taxon>
        <taxon>Salinarimonas</taxon>
    </lineage>
</organism>
<dbReference type="EMBL" id="BMMF01000013">
    <property type="protein sequence ID" value="GGK48294.1"/>
    <property type="molecule type" value="Genomic_DNA"/>
</dbReference>
<sequence length="379" mass="41571">MMDLLVNVGDQPQVKESGSVPALTPLASATPQAPAFAGPEGAHRPRTSHPAGASAYAALDLGTNNCRLLIAQPSRHGFRVVDAFSRIVRLGEGLAASERLSQLAIDRTMEALRICRDKMRMKGVRRARLIATEACRAARNGESFVERVQEEVGLELEIVDRRTEAYLAVTGCAALADPDAHSVVIFDIGGGSTEIAWLDGRAKSPMQDPCKRIRAWDSLPVGVVTVAERHGGVCVTPESFERMVEEVQVLLEPFQIAASSASNAPGFHLLGTSGTVTTLGGIFLDLPRYDRRRVDGLWMADVEIDHVIEDLIRLNYDERSTHPCIGRDRADLVLAGCAILEAIRRAFPSPRLRIADRGLREGILMNLMREDGVWRRRRR</sequence>
<dbReference type="GO" id="GO:0016462">
    <property type="term" value="F:pyrophosphatase activity"/>
    <property type="evidence" value="ECO:0007669"/>
    <property type="project" value="TreeGrafter"/>
</dbReference>
<evidence type="ECO:0000256" key="1">
    <source>
        <dbReference type="SAM" id="MobiDB-lite"/>
    </source>
</evidence>